<dbReference type="EMBL" id="GL983370">
    <property type="protein sequence ID" value="EGR33724.1"/>
    <property type="molecule type" value="Genomic_DNA"/>
</dbReference>
<dbReference type="GeneID" id="14909910"/>
<proteinExistence type="predicted"/>
<dbReference type="Proteomes" id="UP000008983">
    <property type="component" value="Unassembled WGS sequence"/>
</dbReference>
<reference evidence="1 2" key="1">
    <citation type="submission" date="2011-07" db="EMBL/GenBank/DDBJ databases">
        <authorList>
            <person name="Coyne R."/>
            <person name="Brami D."/>
            <person name="Johnson J."/>
            <person name="Hostetler J."/>
            <person name="Hannick L."/>
            <person name="Clark T."/>
            <person name="Cassidy-Hanley D."/>
            <person name="Inman J."/>
        </authorList>
    </citation>
    <scope>NUCLEOTIDE SEQUENCE [LARGE SCALE GENOMIC DNA]</scope>
    <source>
        <strain evidence="1 2">G5</strain>
    </source>
</reference>
<evidence type="ECO:0000313" key="1">
    <source>
        <dbReference type="EMBL" id="EGR33724.1"/>
    </source>
</evidence>
<name>G0QM32_ICHMU</name>
<evidence type="ECO:0000313" key="2">
    <source>
        <dbReference type="Proteomes" id="UP000008983"/>
    </source>
</evidence>
<dbReference type="RefSeq" id="XP_004037710.1">
    <property type="nucleotide sequence ID" value="XM_004037662.1"/>
</dbReference>
<dbReference type="eggNOG" id="ENOG502SVN7">
    <property type="taxonomic scope" value="Eukaryota"/>
</dbReference>
<sequence>MIWLRLKLDLLPCIAQEIDRFCNLYFEKAKKVEQGDEEAYKNIIQLQKDALKRIDDIDAFYEKNYSDYRIGYFEKLKIKLRKLLSPFIPLLIINICKQIFIIQCKLI</sequence>
<keyword evidence="2" id="KW-1185">Reference proteome</keyword>
<dbReference type="OrthoDB" id="287705at2759"/>
<gene>
    <name evidence="1" type="ORF">IMG5_042480</name>
</gene>
<organism evidence="1 2">
    <name type="scientific">Ichthyophthirius multifiliis</name>
    <name type="common">White spot disease agent</name>
    <name type="synonym">Ich</name>
    <dbReference type="NCBI Taxonomy" id="5932"/>
    <lineage>
        <taxon>Eukaryota</taxon>
        <taxon>Sar</taxon>
        <taxon>Alveolata</taxon>
        <taxon>Ciliophora</taxon>
        <taxon>Intramacronucleata</taxon>
        <taxon>Oligohymenophorea</taxon>
        <taxon>Hymenostomatida</taxon>
        <taxon>Ophryoglenina</taxon>
        <taxon>Ichthyophthirius</taxon>
    </lineage>
</organism>
<dbReference type="AlphaFoldDB" id="G0QM32"/>
<protein>
    <submittedName>
        <fullName evidence="1">Uncharacterized protein</fullName>
    </submittedName>
</protein>
<dbReference type="InParanoid" id="G0QM32"/>
<accession>G0QM32</accession>